<keyword evidence="4" id="KW-1185">Reference proteome</keyword>
<proteinExistence type="predicted"/>
<reference evidence="3 4" key="1">
    <citation type="journal article" date="2023" name="BMC Biol.">
        <title>The compact genome of the sponge Oopsacas minuta (Hexactinellida) is lacking key metazoan core genes.</title>
        <authorList>
            <person name="Santini S."/>
            <person name="Schenkelaars Q."/>
            <person name="Jourda C."/>
            <person name="Duchesne M."/>
            <person name="Belahbib H."/>
            <person name="Rocher C."/>
            <person name="Selva M."/>
            <person name="Riesgo A."/>
            <person name="Vervoort M."/>
            <person name="Leys S.P."/>
            <person name="Kodjabachian L."/>
            <person name="Le Bivic A."/>
            <person name="Borchiellini C."/>
            <person name="Claverie J.M."/>
            <person name="Renard E."/>
        </authorList>
    </citation>
    <scope>NUCLEOTIDE SEQUENCE [LARGE SCALE GENOMIC DNA]</scope>
    <source>
        <strain evidence="3">SPO-2</strain>
    </source>
</reference>
<feature type="signal peptide" evidence="2">
    <location>
        <begin position="1"/>
        <end position="21"/>
    </location>
</feature>
<gene>
    <name evidence="3" type="ORF">LOD99_1154</name>
</gene>
<sequence length="204" mass="23591">MRVSFIILLIGVFSIVSQLKARGLEGSDNTQLEGSDNTQLEGSDNTQLGGSDNTQLGGTNCTEICENYEYDTSVIDFLGEICNVTENECDKDISQFITGVCIDICTVIEDNIRGISTEYPTYYPNYSSQYPTYYPSQYPTYYPSQYPTYYPSQYPTYYPSQYPTYYPSQYPTYYPSQYPTYYPSQYPTNYPYYTEYPYAEELQE</sequence>
<feature type="region of interest" description="Disordered" evidence="1">
    <location>
        <begin position="26"/>
        <end position="54"/>
    </location>
</feature>
<evidence type="ECO:0000313" key="3">
    <source>
        <dbReference type="EMBL" id="KAI6656355.1"/>
    </source>
</evidence>
<feature type="chain" id="PRO_5043787332" evidence="2">
    <location>
        <begin position="22"/>
        <end position="204"/>
    </location>
</feature>
<accession>A0AAV7K5K3</accession>
<evidence type="ECO:0000256" key="2">
    <source>
        <dbReference type="SAM" id="SignalP"/>
    </source>
</evidence>
<protein>
    <submittedName>
        <fullName evidence="3">Uncharacterized protein</fullName>
    </submittedName>
</protein>
<feature type="compositionally biased region" description="Polar residues" evidence="1">
    <location>
        <begin position="27"/>
        <end position="54"/>
    </location>
</feature>
<evidence type="ECO:0000256" key="1">
    <source>
        <dbReference type="SAM" id="MobiDB-lite"/>
    </source>
</evidence>
<keyword evidence="2" id="KW-0732">Signal</keyword>
<dbReference type="AlphaFoldDB" id="A0AAV7K5K3"/>
<name>A0AAV7K5K3_9METZ</name>
<comment type="caution">
    <text evidence="3">The sequence shown here is derived from an EMBL/GenBank/DDBJ whole genome shotgun (WGS) entry which is preliminary data.</text>
</comment>
<organism evidence="3 4">
    <name type="scientific">Oopsacas minuta</name>
    <dbReference type="NCBI Taxonomy" id="111878"/>
    <lineage>
        <taxon>Eukaryota</taxon>
        <taxon>Metazoa</taxon>
        <taxon>Porifera</taxon>
        <taxon>Hexactinellida</taxon>
        <taxon>Hexasterophora</taxon>
        <taxon>Lyssacinosida</taxon>
        <taxon>Leucopsacidae</taxon>
        <taxon>Oopsacas</taxon>
    </lineage>
</organism>
<dbReference type="Proteomes" id="UP001165289">
    <property type="component" value="Unassembled WGS sequence"/>
</dbReference>
<dbReference type="EMBL" id="JAKMXF010000144">
    <property type="protein sequence ID" value="KAI6656355.1"/>
    <property type="molecule type" value="Genomic_DNA"/>
</dbReference>
<evidence type="ECO:0000313" key="4">
    <source>
        <dbReference type="Proteomes" id="UP001165289"/>
    </source>
</evidence>